<comment type="caution">
    <text evidence="1">The sequence shown here is derived from an EMBL/GenBank/DDBJ whole genome shotgun (WGS) entry which is preliminary data.</text>
</comment>
<dbReference type="EMBL" id="SNRY01004125">
    <property type="protein sequence ID" value="KAA6318649.1"/>
    <property type="molecule type" value="Genomic_DNA"/>
</dbReference>
<reference evidence="1" key="1">
    <citation type="submission" date="2019-03" db="EMBL/GenBank/DDBJ databases">
        <title>Single cell metagenomics reveals metabolic interactions within the superorganism composed of flagellate Streblomastix strix and complex community of Bacteroidetes bacteria on its surface.</title>
        <authorList>
            <person name="Treitli S.C."/>
            <person name="Kolisko M."/>
            <person name="Husnik F."/>
            <person name="Keeling P."/>
            <person name="Hampl V."/>
        </authorList>
    </citation>
    <scope>NUCLEOTIDE SEQUENCE</scope>
    <source>
        <strain evidence="1">STM</strain>
    </source>
</reference>
<dbReference type="AlphaFoldDB" id="A0A5J4QBZ9"/>
<sequence length="77" mass="8802">MSCTDMDYLKSYEAFIPPEKHLYTKAEIFTLKTTTVELGILARFRRKGNCYSKADTGIGKSLRVLCLKLNNELLILI</sequence>
<proteinExistence type="predicted"/>
<accession>A0A5J4QBZ9</accession>
<name>A0A5J4QBZ9_9ZZZZ</name>
<protein>
    <submittedName>
        <fullName evidence="1">Uncharacterized protein</fullName>
    </submittedName>
</protein>
<organism evidence="1">
    <name type="scientific">termite gut metagenome</name>
    <dbReference type="NCBI Taxonomy" id="433724"/>
    <lineage>
        <taxon>unclassified sequences</taxon>
        <taxon>metagenomes</taxon>
        <taxon>organismal metagenomes</taxon>
    </lineage>
</organism>
<gene>
    <name evidence="1" type="ORF">EZS27_031369</name>
</gene>
<evidence type="ECO:0000313" key="1">
    <source>
        <dbReference type="EMBL" id="KAA6318649.1"/>
    </source>
</evidence>